<dbReference type="AlphaFoldDB" id="A0A2U2X345"/>
<protein>
    <submittedName>
        <fullName evidence="4">D-glycero-beta-D-manno-heptose-7-phosphate kinase</fullName>
    </submittedName>
</protein>
<accession>A0A2U2X345</accession>
<proteinExistence type="predicted"/>
<dbReference type="GO" id="GO:0033785">
    <property type="term" value="F:heptose 7-phosphate kinase activity"/>
    <property type="evidence" value="ECO:0007669"/>
    <property type="project" value="TreeGrafter"/>
</dbReference>
<evidence type="ECO:0000313" key="4">
    <source>
        <dbReference type="EMBL" id="PWH82206.1"/>
    </source>
</evidence>
<keyword evidence="1" id="KW-0808">Transferase</keyword>
<dbReference type="Proteomes" id="UP000245370">
    <property type="component" value="Unassembled WGS sequence"/>
</dbReference>
<name>A0A2U2X345_9FLAO</name>
<evidence type="ECO:0000259" key="3">
    <source>
        <dbReference type="Pfam" id="PF00294"/>
    </source>
</evidence>
<dbReference type="InterPro" id="IPR011611">
    <property type="entry name" value="PfkB_dom"/>
</dbReference>
<gene>
    <name evidence="4" type="ORF">DIT68_13960</name>
</gene>
<keyword evidence="5" id="KW-1185">Reference proteome</keyword>
<dbReference type="GO" id="GO:0005829">
    <property type="term" value="C:cytosol"/>
    <property type="evidence" value="ECO:0007669"/>
    <property type="project" value="TreeGrafter"/>
</dbReference>
<sequence>MTLETLFEDFKTKKIIVLGDVMIDAYLTGRVDRVSPEAPVPIVNFSKREERLGGAANVALNLISLGAQVTMSTVIGQDKEAETMLQLLEEQAISTSGIIRSKERQTTVKTRVIGNHQQLLRVDQEQTNDISTSEENALLSDLENLLKSGCDALIFQDYNKGVLTASLIEKVIDLTKQYNVLTTVDPKLKNFLAYKEVTLFKPNLKELSEGVQMKIDFAKEPKQFERAIEKLKSIVQPDIVFVTLSEHGVFIENKESKHHILAHKRTISDVSGAGDTVISVATLCLAAGVKIETLAAMANLAGGIVCEYRGVVAIKAQELFDEAKKLGIKC</sequence>
<dbReference type="PANTHER" id="PTHR46969:SF1">
    <property type="entry name" value="BIFUNCTIONAL PROTEIN HLDE"/>
    <property type="match status" value="1"/>
</dbReference>
<feature type="domain" description="Carbohydrate kinase PfkB" evidence="3">
    <location>
        <begin position="13"/>
        <end position="312"/>
    </location>
</feature>
<organism evidence="4 5">
    <name type="scientific">Brumimicrobium oceani</name>
    <dbReference type="NCBI Taxonomy" id="2100725"/>
    <lineage>
        <taxon>Bacteria</taxon>
        <taxon>Pseudomonadati</taxon>
        <taxon>Bacteroidota</taxon>
        <taxon>Flavobacteriia</taxon>
        <taxon>Flavobacteriales</taxon>
        <taxon>Crocinitomicaceae</taxon>
        <taxon>Brumimicrobium</taxon>
    </lineage>
</organism>
<dbReference type="RefSeq" id="WP_109360435.1">
    <property type="nucleotide sequence ID" value="NZ_QFRJ01000014.1"/>
</dbReference>
<dbReference type="PANTHER" id="PTHR46969">
    <property type="entry name" value="BIFUNCTIONAL PROTEIN HLDE"/>
    <property type="match status" value="1"/>
</dbReference>
<dbReference type="OrthoDB" id="9795543at2"/>
<dbReference type="EMBL" id="QFRJ01000014">
    <property type="protein sequence ID" value="PWH82206.1"/>
    <property type="molecule type" value="Genomic_DNA"/>
</dbReference>
<evidence type="ECO:0000256" key="1">
    <source>
        <dbReference type="ARBA" id="ARBA00022679"/>
    </source>
</evidence>
<dbReference type="InterPro" id="IPR011913">
    <property type="entry name" value="RfaE_dom_I"/>
</dbReference>
<comment type="caution">
    <text evidence="4">The sequence shown here is derived from an EMBL/GenBank/DDBJ whole genome shotgun (WGS) entry which is preliminary data.</text>
</comment>
<evidence type="ECO:0000313" key="5">
    <source>
        <dbReference type="Proteomes" id="UP000245370"/>
    </source>
</evidence>
<evidence type="ECO:0000256" key="2">
    <source>
        <dbReference type="ARBA" id="ARBA00022777"/>
    </source>
</evidence>
<dbReference type="InterPro" id="IPR029056">
    <property type="entry name" value="Ribokinase-like"/>
</dbReference>
<dbReference type="PROSITE" id="PS00583">
    <property type="entry name" value="PFKB_KINASES_1"/>
    <property type="match status" value="1"/>
</dbReference>
<dbReference type="Gene3D" id="3.40.1190.20">
    <property type="match status" value="1"/>
</dbReference>
<reference evidence="4 5" key="2">
    <citation type="submission" date="2018-05" db="EMBL/GenBank/DDBJ databases">
        <authorList>
            <person name="Lanie J.A."/>
            <person name="Ng W.-L."/>
            <person name="Kazmierczak K.M."/>
            <person name="Andrzejewski T.M."/>
            <person name="Davidsen T.M."/>
            <person name="Wayne K.J."/>
            <person name="Tettelin H."/>
            <person name="Glass J.I."/>
            <person name="Rusch D."/>
            <person name="Podicherti R."/>
            <person name="Tsui H.-C.T."/>
            <person name="Winkler M.E."/>
        </authorList>
    </citation>
    <scope>NUCLEOTIDE SEQUENCE [LARGE SCALE GENOMIC DNA]</scope>
    <source>
        <strain evidence="4 5">C305</strain>
    </source>
</reference>
<dbReference type="InterPro" id="IPR002173">
    <property type="entry name" value="Carboh/pur_kinase_PfkB_CS"/>
</dbReference>
<dbReference type="GO" id="GO:0016773">
    <property type="term" value="F:phosphotransferase activity, alcohol group as acceptor"/>
    <property type="evidence" value="ECO:0007669"/>
    <property type="project" value="InterPro"/>
</dbReference>
<dbReference type="SUPFAM" id="SSF53613">
    <property type="entry name" value="Ribokinase-like"/>
    <property type="match status" value="1"/>
</dbReference>
<reference evidence="4 5" key="1">
    <citation type="submission" date="2018-05" db="EMBL/GenBank/DDBJ databases">
        <title>Brumimicrobium oceani sp. nov., isolated from coastal sediment.</title>
        <authorList>
            <person name="Kou Y."/>
        </authorList>
    </citation>
    <scope>NUCLEOTIDE SEQUENCE [LARGE SCALE GENOMIC DNA]</scope>
    <source>
        <strain evidence="4 5">C305</strain>
    </source>
</reference>
<dbReference type="GO" id="GO:0033786">
    <property type="term" value="F:heptose-1-phosphate adenylyltransferase activity"/>
    <property type="evidence" value="ECO:0007669"/>
    <property type="project" value="TreeGrafter"/>
</dbReference>
<dbReference type="Pfam" id="PF00294">
    <property type="entry name" value="PfkB"/>
    <property type="match status" value="1"/>
</dbReference>
<dbReference type="CDD" id="cd01172">
    <property type="entry name" value="RfaE_like"/>
    <property type="match status" value="1"/>
</dbReference>
<keyword evidence="2 4" id="KW-0418">Kinase</keyword>